<feature type="transmembrane region" description="Helical" evidence="11">
    <location>
        <begin position="12"/>
        <end position="35"/>
    </location>
</feature>
<evidence type="ECO:0000256" key="9">
    <source>
        <dbReference type="ARBA" id="ARBA00023136"/>
    </source>
</evidence>
<evidence type="ECO:0000313" key="15">
    <source>
        <dbReference type="Proteomes" id="UP000645257"/>
    </source>
</evidence>
<evidence type="ECO:0000256" key="2">
    <source>
        <dbReference type="ARBA" id="ARBA00007246"/>
    </source>
</evidence>
<evidence type="ECO:0000256" key="11">
    <source>
        <dbReference type="SAM" id="Phobius"/>
    </source>
</evidence>
<keyword evidence="4 10" id="KW-1003">Cell membrane</keyword>
<evidence type="ECO:0000256" key="3">
    <source>
        <dbReference type="ARBA" id="ARBA00022448"/>
    </source>
</evidence>
<proteinExistence type="inferred from homology"/>
<dbReference type="InterPro" id="IPR038072">
    <property type="entry name" value="GspK_central_sf"/>
</dbReference>
<dbReference type="Gene3D" id="1.10.40.60">
    <property type="entry name" value="EpsJ-like"/>
    <property type="match status" value="2"/>
</dbReference>
<evidence type="ECO:0000259" key="12">
    <source>
        <dbReference type="Pfam" id="PF03934"/>
    </source>
</evidence>
<dbReference type="AlphaFoldDB" id="A0A918NXU4"/>
<dbReference type="EMBL" id="BMYX01000001">
    <property type="protein sequence ID" value="GGY04283.1"/>
    <property type="molecule type" value="Genomic_DNA"/>
</dbReference>
<evidence type="ECO:0000256" key="6">
    <source>
        <dbReference type="ARBA" id="ARBA00022692"/>
    </source>
</evidence>
<evidence type="ECO:0000313" key="14">
    <source>
        <dbReference type="EMBL" id="GGY04283.1"/>
    </source>
</evidence>
<dbReference type="SUPFAM" id="SSF47781">
    <property type="entry name" value="RuvA domain 2-like"/>
    <property type="match status" value="1"/>
</dbReference>
<keyword evidence="3 10" id="KW-0813">Transport</keyword>
<accession>A0A918NXU4</accession>
<dbReference type="Proteomes" id="UP000645257">
    <property type="component" value="Unassembled WGS sequence"/>
</dbReference>
<dbReference type="PIRSF" id="PIRSF002786">
    <property type="entry name" value="XcpX"/>
    <property type="match status" value="1"/>
</dbReference>
<dbReference type="Pfam" id="PF21687">
    <property type="entry name" value="T2SSK_1st"/>
    <property type="match status" value="1"/>
</dbReference>
<dbReference type="GO" id="GO:0005886">
    <property type="term" value="C:plasma membrane"/>
    <property type="evidence" value="ECO:0007669"/>
    <property type="project" value="UniProtKB-SubCell"/>
</dbReference>
<evidence type="ECO:0000256" key="8">
    <source>
        <dbReference type="ARBA" id="ARBA00022989"/>
    </source>
</evidence>
<evidence type="ECO:0000259" key="13">
    <source>
        <dbReference type="Pfam" id="PF21687"/>
    </source>
</evidence>
<evidence type="ECO:0000256" key="7">
    <source>
        <dbReference type="ARBA" id="ARBA00022927"/>
    </source>
</evidence>
<dbReference type="InterPro" id="IPR010994">
    <property type="entry name" value="RuvA_2-like"/>
</dbReference>
<evidence type="ECO:0000256" key="10">
    <source>
        <dbReference type="PIRNR" id="PIRNR002786"/>
    </source>
</evidence>
<dbReference type="GO" id="GO:0009306">
    <property type="term" value="P:protein secretion"/>
    <property type="evidence" value="ECO:0007669"/>
    <property type="project" value="InterPro"/>
</dbReference>
<name>A0A918NXU4_9NEIS</name>
<gene>
    <name evidence="14" type="ORF">GCM10011289_03470</name>
</gene>
<dbReference type="SUPFAM" id="SSF158544">
    <property type="entry name" value="GspK insert domain-like"/>
    <property type="match status" value="1"/>
</dbReference>
<reference evidence="14" key="1">
    <citation type="journal article" date="2014" name="Int. J. Syst. Evol. Microbiol.">
        <title>Complete genome sequence of Corynebacterium casei LMG S-19264T (=DSM 44701T), isolated from a smear-ripened cheese.</title>
        <authorList>
            <consortium name="US DOE Joint Genome Institute (JGI-PGF)"/>
            <person name="Walter F."/>
            <person name="Albersmeier A."/>
            <person name="Kalinowski J."/>
            <person name="Ruckert C."/>
        </authorList>
    </citation>
    <scope>NUCLEOTIDE SEQUENCE</scope>
    <source>
        <strain evidence="14">KCTC 32182</strain>
    </source>
</reference>
<dbReference type="PANTHER" id="PTHR38831">
    <property type="entry name" value="TYPE II SECRETION SYSTEM PROTEIN K"/>
    <property type="match status" value="1"/>
</dbReference>
<keyword evidence="7" id="KW-0653">Protein transport</keyword>
<dbReference type="InterPro" id="IPR049031">
    <property type="entry name" value="T2SSK_SAM-like_1st"/>
</dbReference>
<reference evidence="14" key="2">
    <citation type="submission" date="2020-09" db="EMBL/GenBank/DDBJ databases">
        <authorList>
            <person name="Sun Q."/>
            <person name="Kim S."/>
        </authorList>
    </citation>
    <scope>NUCLEOTIDE SEQUENCE</scope>
    <source>
        <strain evidence="14">KCTC 32182</strain>
    </source>
</reference>
<dbReference type="NCBIfam" id="NF037980">
    <property type="entry name" value="T2SS_GspK"/>
    <property type="match status" value="1"/>
</dbReference>
<comment type="similarity">
    <text evidence="2 10">Belongs to the GSP K family.</text>
</comment>
<sequence length="332" mass="35859">MKGIVKPPPARSAGMAVISVLLIVAVIALLAAALMSRQTTAIRSALAEQSRLEGRWLLRGELGRARTVLYSEAQRTPLVRLDGSWARPIDGAVAGELDGGAARVFSEITDEQAKFNLRNLVQGGRIDPRESAAFLRLCAMLGVPAQQAGLIGRRAITSFADAEPPSSTPEAAEPSKAIDEARRAYGIDDPGARAPAPRLRDIGDLLGTPGIDPASVERLRPYLTVLPRATWINANTAGPEVLAAWVPGLSLEHAKAMLAERDHGQWFINRGDFVNRLRMPQIDESDVRIGITSEWFRVAGALRTPRTTLLMRALLHDDKAGLPSVVWLREGA</sequence>
<keyword evidence="6 11" id="KW-0812">Transmembrane</keyword>
<evidence type="ECO:0000256" key="4">
    <source>
        <dbReference type="ARBA" id="ARBA00022475"/>
    </source>
</evidence>
<evidence type="ECO:0000256" key="1">
    <source>
        <dbReference type="ARBA" id="ARBA00004533"/>
    </source>
</evidence>
<dbReference type="InterPro" id="IPR049179">
    <property type="entry name" value="T2SSK_SAM-like_2nd"/>
</dbReference>
<feature type="domain" description="T2SS protein K first SAM-like" evidence="13">
    <location>
        <begin position="113"/>
        <end position="227"/>
    </location>
</feature>
<comment type="subcellular location">
    <subcellularLocation>
        <location evidence="1 10">Cell inner membrane</location>
    </subcellularLocation>
</comment>
<evidence type="ECO:0000256" key="5">
    <source>
        <dbReference type="ARBA" id="ARBA00022519"/>
    </source>
</evidence>
<protein>
    <recommendedName>
        <fullName evidence="10">Type II secretion system protein K</fullName>
    </recommendedName>
</protein>
<keyword evidence="8 11" id="KW-1133">Transmembrane helix</keyword>
<dbReference type="PANTHER" id="PTHR38831:SF1">
    <property type="entry name" value="TYPE II SECRETION SYSTEM PROTEIN K-RELATED"/>
    <property type="match status" value="1"/>
</dbReference>
<keyword evidence="15" id="KW-1185">Reference proteome</keyword>
<dbReference type="InterPro" id="IPR005628">
    <property type="entry name" value="GspK"/>
</dbReference>
<dbReference type="Gene3D" id="3.30.1300.30">
    <property type="entry name" value="GSPII I/J protein-like"/>
    <property type="match status" value="1"/>
</dbReference>
<dbReference type="Pfam" id="PF03934">
    <property type="entry name" value="T2SSK"/>
    <property type="match status" value="1"/>
</dbReference>
<organism evidence="14 15">
    <name type="scientific">Paludibacterium paludis</name>
    <dbReference type="NCBI Taxonomy" id="1225769"/>
    <lineage>
        <taxon>Bacteria</taxon>
        <taxon>Pseudomonadati</taxon>
        <taxon>Pseudomonadota</taxon>
        <taxon>Betaproteobacteria</taxon>
        <taxon>Neisseriales</taxon>
        <taxon>Chromobacteriaceae</taxon>
        <taxon>Paludibacterium</taxon>
    </lineage>
</organism>
<keyword evidence="9 10" id="KW-0472">Membrane</keyword>
<keyword evidence="5 10" id="KW-0997">Cell inner membrane</keyword>
<feature type="domain" description="T2SS protein K second SAM-like" evidence="12">
    <location>
        <begin position="232"/>
        <end position="286"/>
    </location>
</feature>
<comment type="caution">
    <text evidence="14">The sequence shown here is derived from an EMBL/GenBank/DDBJ whole genome shotgun (WGS) entry which is preliminary data.</text>
</comment>